<dbReference type="Proteomes" id="UP000030693">
    <property type="component" value="Unassembled WGS sequence"/>
</dbReference>
<name>A0A058Z1D0_FONAL</name>
<organism evidence="2">
    <name type="scientific">Fonticula alba</name>
    <name type="common">Slime mold</name>
    <dbReference type="NCBI Taxonomy" id="691883"/>
    <lineage>
        <taxon>Eukaryota</taxon>
        <taxon>Rotosphaerida</taxon>
        <taxon>Fonticulaceae</taxon>
        <taxon>Fonticula</taxon>
    </lineage>
</organism>
<dbReference type="AlphaFoldDB" id="A0A058Z1D0"/>
<gene>
    <name evidence="2" type="ORF">H696_05657</name>
</gene>
<feature type="region of interest" description="Disordered" evidence="1">
    <location>
        <begin position="321"/>
        <end position="344"/>
    </location>
</feature>
<feature type="region of interest" description="Disordered" evidence="1">
    <location>
        <begin position="1"/>
        <end position="24"/>
    </location>
</feature>
<dbReference type="eggNOG" id="ENOG502QUE3">
    <property type="taxonomic scope" value="Eukaryota"/>
</dbReference>
<feature type="region of interest" description="Disordered" evidence="1">
    <location>
        <begin position="898"/>
        <end position="938"/>
    </location>
</feature>
<proteinExistence type="predicted"/>
<feature type="compositionally biased region" description="Low complexity" evidence="1">
    <location>
        <begin position="168"/>
        <end position="179"/>
    </location>
</feature>
<dbReference type="GeneID" id="20530382"/>
<reference evidence="2" key="1">
    <citation type="submission" date="2013-04" db="EMBL/GenBank/DDBJ databases">
        <title>The Genome Sequence of Fonticula alba ATCC 38817.</title>
        <authorList>
            <consortium name="The Broad Institute Genomics Platform"/>
            <person name="Russ C."/>
            <person name="Cuomo C."/>
            <person name="Burger G."/>
            <person name="Gray M.W."/>
            <person name="Holland P.W.H."/>
            <person name="King N."/>
            <person name="Lang F.B.F."/>
            <person name="Roger A.J."/>
            <person name="Ruiz-Trillo I."/>
            <person name="Brown M."/>
            <person name="Walker B."/>
            <person name="Young S."/>
            <person name="Zeng Q."/>
            <person name="Gargeya S."/>
            <person name="Fitzgerald M."/>
            <person name="Haas B."/>
            <person name="Abouelleil A."/>
            <person name="Allen A.W."/>
            <person name="Alvarado L."/>
            <person name="Arachchi H.M."/>
            <person name="Berlin A.M."/>
            <person name="Chapman S.B."/>
            <person name="Gainer-Dewar J."/>
            <person name="Goldberg J."/>
            <person name="Griggs A."/>
            <person name="Gujja S."/>
            <person name="Hansen M."/>
            <person name="Howarth C."/>
            <person name="Imamovic A."/>
            <person name="Ireland A."/>
            <person name="Larimer J."/>
            <person name="McCowan C."/>
            <person name="Murphy C."/>
            <person name="Pearson M."/>
            <person name="Poon T.W."/>
            <person name="Priest M."/>
            <person name="Roberts A."/>
            <person name="Saif S."/>
            <person name="Shea T."/>
            <person name="Sisk P."/>
            <person name="Sykes S."/>
            <person name="Wortman J."/>
            <person name="Nusbaum C."/>
            <person name="Birren B."/>
        </authorList>
    </citation>
    <scope>NUCLEOTIDE SEQUENCE [LARGE SCALE GENOMIC DNA]</scope>
    <source>
        <strain evidence="2">ATCC 38817</strain>
    </source>
</reference>
<keyword evidence="3" id="KW-1185">Reference proteome</keyword>
<feature type="region of interest" description="Disordered" evidence="1">
    <location>
        <begin position="616"/>
        <end position="638"/>
    </location>
</feature>
<feature type="region of interest" description="Disordered" evidence="1">
    <location>
        <begin position="157"/>
        <end position="189"/>
    </location>
</feature>
<sequence length="974" mass="101122">MSPSAAIPLSARQPPTAEHLPGAAPVPADAPGAMVIHPEDPVTASMFYYPKVVTKQKFLDQAEAGLPDEAMIEVPRTHPLVVEFLGLPAREIAARYAARHEGVCPEELRRRVLAYLPRHFCWAGSDLFCVEHALEETSTTTVTTTVVAPVDATDAVPEHLPAADDGGATTQTEASTETTNDPAGGMVTSSTTVRTTSIASGQVSDLTGDEVAAVALASVEGAVSSSASAPVPAPAPAPSAGSCAGCGGAACDGAGEGPVSHALASKSAMPLMATTRTVTECSTTVELRRGRQMIIIETNSCPSGVKSMPWAVHAGLAAAGPDPATNAATRAAEPADAAPPATGPDAMLGGYMRIARDTFMPLIKRHTRRHPELASGRLAVLYDKNPMEARAYAHALARASGEPVLWAEWTQHDVPAEGPVDFARSPLVRRDAQGVIWVREGPTTWHPLRAAFRYVTQRPWNRLPATPVAGGTLVLNPVLACLAGGRNKAIAAYAYGAFNANDQHRRSGLQIRAPATWPSITLDEVEMRVRNLQGHAVVKVPYANAGQGIYTITNDADLQAFLAEERAKASAAGGPGGSYDRYVVQRLIGHRDWSGALSLPPAPAASVVPPLATLSTAGGPAPGADETTASASGSSSSGGGLGVVAGAAPHATAPGAVLSPTGAAAAAAAAGSAAFGDLLPGQTTSLLPGAPAIVYPGNVELAADSQQSAAMAAAMAAVSAIPTTTKTSHSTTVTQQMERVYHQNRRCLGDNADGDPSSDEPFYVADLRMMVAADLRPRGGPDADPDDPFTLLEDEAATAANPNRMIFRPMAIYARRAAAPLEANLDKASATSWDMLGTNLSEKRPDGTWTTATHRLITADEEHFPTLGLDLDDLIDAFVQTCMSVVAIDQMADDLLVRPAADQPPPPPSPAQQHPSGQADLCGGGPASPRPVGRPADAGLVQTAFDREKFSELVKNDEAFMSEVARGDFVRPPQ</sequence>
<evidence type="ECO:0000313" key="2">
    <source>
        <dbReference type="EMBL" id="KCV67931.1"/>
    </source>
</evidence>
<dbReference type="RefSeq" id="XP_009497751.1">
    <property type="nucleotide sequence ID" value="XM_009499476.1"/>
</dbReference>
<protein>
    <submittedName>
        <fullName evidence="2">Uncharacterized protein</fullName>
    </submittedName>
</protein>
<evidence type="ECO:0000313" key="3">
    <source>
        <dbReference type="Proteomes" id="UP000030693"/>
    </source>
</evidence>
<evidence type="ECO:0000256" key="1">
    <source>
        <dbReference type="SAM" id="MobiDB-lite"/>
    </source>
</evidence>
<dbReference type="OrthoDB" id="10268014at2759"/>
<accession>A0A058Z1D0</accession>
<dbReference type="EMBL" id="KB932212">
    <property type="protein sequence ID" value="KCV67931.1"/>
    <property type="molecule type" value="Genomic_DNA"/>
</dbReference>